<dbReference type="EMBL" id="FQZT01000031">
    <property type="protein sequence ID" value="SHJ98003.1"/>
    <property type="molecule type" value="Genomic_DNA"/>
</dbReference>
<organism evidence="1 2">
    <name type="scientific">Malonomonas rubra DSM 5091</name>
    <dbReference type="NCBI Taxonomy" id="1122189"/>
    <lineage>
        <taxon>Bacteria</taxon>
        <taxon>Pseudomonadati</taxon>
        <taxon>Thermodesulfobacteriota</taxon>
        <taxon>Desulfuromonadia</taxon>
        <taxon>Desulfuromonadales</taxon>
        <taxon>Geopsychrobacteraceae</taxon>
        <taxon>Malonomonas</taxon>
    </lineage>
</organism>
<name>A0A1M6NQK6_MALRU</name>
<keyword evidence="2" id="KW-1185">Reference proteome</keyword>
<sequence>MGRKTGNPSNNIIAFRINDEEMRHLQKKVTESGVNISSFMRSVLKQSFDCQIMHDEYLDH</sequence>
<dbReference type="RefSeq" id="WP_072910176.1">
    <property type="nucleotide sequence ID" value="NZ_FQZT01000031.1"/>
</dbReference>
<evidence type="ECO:0000313" key="1">
    <source>
        <dbReference type="EMBL" id="SHJ98003.1"/>
    </source>
</evidence>
<accession>A0A1M6NQK6</accession>
<dbReference type="AlphaFoldDB" id="A0A1M6NQK6"/>
<dbReference type="STRING" id="1122189.SAMN02745165_03681"/>
<dbReference type="OrthoDB" id="5387698at2"/>
<proteinExistence type="predicted"/>
<protein>
    <recommendedName>
        <fullName evidence="3">Ribbon-helix-helix protein, copG family</fullName>
    </recommendedName>
</protein>
<evidence type="ECO:0008006" key="3">
    <source>
        <dbReference type="Google" id="ProtNLM"/>
    </source>
</evidence>
<dbReference type="Proteomes" id="UP000184171">
    <property type="component" value="Unassembled WGS sequence"/>
</dbReference>
<gene>
    <name evidence="1" type="ORF">SAMN02745165_03681</name>
</gene>
<evidence type="ECO:0000313" key="2">
    <source>
        <dbReference type="Proteomes" id="UP000184171"/>
    </source>
</evidence>
<reference evidence="1 2" key="1">
    <citation type="submission" date="2016-11" db="EMBL/GenBank/DDBJ databases">
        <authorList>
            <person name="Jaros S."/>
            <person name="Januszkiewicz K."/>
            <person name="Wedrychowicz H."/>
        </authorList>
    </citation>
    <scope>NUCLEOTIDE SEQUENCE [LARGE SCALE GENOMIC DNA]</scope>
    <source>
        <strain evidence="1 2">DSM 5091</strain>
    </source>
</reference>